<accession>A0AA38P4J5</accession>
<proteinExistence type="predicted"/>
<organism evidence="3 4">
    <name type="scientific">Lentinula raphanica</name>
    <dbReference type="NCBI Taxonomy" id="153919"/>
    <lineage>
        <taxon>Eukaryota</taxon>
        <taxon>Fungi</taxon>
        <taxon>Dikarya</taxon>
        <taxon>Basidiomycota</taxon>
        <taxon>Agaricomycotina</taxon>
        <taxon>Agaricomycetes</taxon>
        <taxon>Agaricomycetidae</taxon>
        <taxon>Agaricales</taxon>
        <taxon>Marasmiineae</taxon>
        <taxon>Omphalotaceae</taxon>
        <taxon>Lentinula</taxon>
    </lineage>
</organism>
<feature type="compositionally biased region" description="Polar residues" evidence="1">
    <location>
        <begin position="77"/>
        <end position="86"/>
    </location>
</feature>
<protein>
    <submittedName>
        <fullName evidence="3">Uncharacterized protein</fullName>
    </submittedName>
</protein>
<evidence type="ECO:0000256" key="1">
    <source>
        <dbReference type="SAM" id="MobiDB-lite"/>
    </source>
</evidence>
<reference evidence="3" key="1">
    <citation type="submission" date="2022-08" db="EMBL/GenBank/DDBJ databases">
        <authorList>
            <consortium name="DOE Joint Genome Institute"/>
            <person name="Min B."/>
            <person name="Riley R."/>
            <person name="Sierra-Patev S."/>
            <person name="Naranjo-Ortiz M."/>
            <person name="Looney B."/>
            <person name="Konkel Z."/>
            <person name="Slot J.C."/>
            <person name="Sakamoto Y."/>
            <person name="Steenwyk J.L."/>
            <person name="Rokas A."/>
            <person name="Carro J."/>
            <person name="Camarero S."/>
            <person name="Ferreira P."/>
            <person name="Molpeceres G."/>
            <person name="Ruiz-Duenas F.J."/>
            <person name="Serrano A."/>
            <person name="Henrissat B."/>
            <person name="Drula E."/>
            <person name="Hughes K.W."/>
            <person name="Mata J.L."/>
            <person name="Ishikawa N.K."/>
            <person name="Vargas-Isla R."/>
            <person name="Ushijima S."/>
            <person name="Smith C.A."/>
            <person name="Ahrendt S."/>
            <person name="Andreopoulos W."/>
            <person name="He G."/>
            <person name="Labutti K."/>
            <person name="Lipzen A."/>
            <person name="Ng V."/>
            <person name="Sandor L."/>
            <person name="Barry K."/>
            <person name="Martinez A.T."/>
            <person name="Xiao Y."/>
            <person name="Gibbons J.G."/>
            <person name="Terashima K."/>
            <person name="Hibbett D.S."/>
            <person name="Grigoriev I.V."/>
        </authorList>
    </citation>
    <scope>NUCLEOTIDE SEQUENCE</scope>
    <source>
        <strain evidence="3">TFB9207</strain>
    </source>
</reference>
<evidence type="ECO:0000256" key="2">
    <source>
        <dbReference type="SAM" id="SignalP"/>
    </source>
</evidence>
<comment type="caution">
    <text evidence="3">The sequence shown here is derived from an EMBL/GenBank/DDBJ whole genome shotgun (WGS) entry which is preliminary data.</text>
</comment>
<dbReference type="AlphaFoldDB" id="A0AA38P4J5"/>
<feature type="compositionally biased region" description="Polar residues" evidence="1">
    <location>
        <begin position="29"/>
        <end position="40"/>
    </location>
</feature>
<keyword evidence="2" id="KW-0732">Signal</keyword>
<gene>
    <name evidence="3" type="ORF">F5878DRAFT_626470</name>
</gene>
<evidence type="ECO:0000313" key="3">
    <source>
        <dbReference type="EMBL" id="KAJ3835948.1"/>
    </source>
</evidence>
<feature type="region of interest" description="Disordered" evidence="1">
    <location>
        <begin position="76"/>
        <end position="106"/>
    </location>
</feature>
<evidence type="ECO:0000313" key="4">
    <source>
        <dbReference type="Proteomes" id="UP001163846"/>
    </source>
</evidence>
<feature type="signal peptide" evidence="2">
    <location>
        <begin position="1"/>
        <end position="21"/>
    </location>
</feature>
<feature type="region of interest" description="Disordered" evidence="1">
    <location>
        <begin position="29"/>
        <end position="58"/>
    </location>
</feature>
<name>A0AA38P4J5_9AGAR</name>
<sequence length="297" mass="32840">MFSDFRKIAFLLALLEMSVLAFPLPSTSLDGNSKDPSSLGQRDGPAERSVLASPLPSTLDGVSQISDIYVRGPAEISASTPPLSSTADDDLGSGLSKRGPGATGTTDSKTVKLVYMIWAKNTPSEHSYLAVGNSVLHAGWDDENAGPRSDEDILKPKQLSVPFSRMKLDQWRGAPIETIELGTGRFKDEKQAVDDALAMKLERGQTCMKFVMLVLEKWRNEQRVDKEVVEKFKPILAAREKFFDDALKELLTAIKDGRALSEKLREWQEVFALPPDFTKERAARGLRRMEGARARNT</sequence>
<dbReference type="EMBL" id="MU806362">
    <property type="protein sequence ID" value="KAJ3835948.1"/>
    <property type="molecule type" value="Genomic_DNA"/>
</dbReference>
<dbReference type="Proteomes" id="UP001163846">
    <property type="component" value="Unassembled WGS sequence"/>
</dbReference>
<keyword evidence="4" id="KW-1185">Reference proteome</keyword>
<feature type="chain" id="PRO_5041433312" evidence="2">
    <location>
        <begin position="22"/>
        <end position="297"/>
    </location>
</feature>